<evidence type="ECO:0000313" key="2">
    <source>
        <dbReference type="EMBL" id="KAF7997972.1"/>
    </source>
</evidence>
<organism evidence="2 3">
    <name type="scientific">Aphidius gifuensis</name>
    <name type="common">Parasitoid wasp</name>
    <dbReference type="NCBI Taxonomy" id="684658"/>
    <lineage>
        <taxon>Eukaryota</taxon>
        <taxon>Metazoa</taxon>
        <taxon>Ecdysozoa</taxon>
        <taxon>Arthropoda</taxon>
        <taxon>Hexapoda</taxon>
        <taxon>Insecta</taxon>
        <taxon>Pterygota</taxon>
        <taxon>Neoptera</taxon>
        <taxon>Endopterygota</taxon>
        <taxon>Hymenoptera</taxon>
        <taxon>Apocrita</taxon>
        <taxon>Ichneumonoidea</taxon>
        <taxon>Braconidae</taxon>
        <taxon>Aphidiinae</taxon>
        <taxon>Aphidius</taxon>
    </lineage>
</organism>
<protein>
    <submittedName>
        <fullName evidence="2">Uncharacterized protein</fullName>
    </submittedName>
</protein>
<keyword evidence="1" id="KW-0472">Membrane</keyword>
<name>A0A834Y752_APHGI</name>
<keyword evidence="1" id="KW-1133">Transmembrane helix</keyword>
<reference evidence="2 3" key="1">
    <citation type="submission" date="2020-08" db="EMBL/GenBank/DDBJ databases">
        <title>Aphidius gifuensis genome sequencing and assembly.</title>
        <authorList>
            <person name="Du Z."/>
        </authorList>
    </citation>
    <scope>NUCLEOTIDE SEQUENCE [LARGE SCALE GENOMIC DNA]</scope>
    <source>
        <strain evidence="2">YNYX2018</strain>
        <tissue evidence="2">Adults</tissue>
    </source>
</reference>
<keyword evidence="3" id="KW-1185">Reference proteome</keyword>
<gene>
    <name evidence="2" type="ORF">HCN44_009370</name>
</gene>
<comment type="caution">
    <text evidence="2">The sequence shown here is derived from an EMBL/GenBank/DDBJ whole genome shotgun (WGS) entry which is preliminary data.</text>
</comment>
<dbReference type="EMBL" id="JACMRX010000001">
    <property type="protein sequence ID" value="KAF7997972.1"/>
    <property type="molecule type" value="Genomic_DNA"/>
</dbReference>
<evidence type="ECO:0000256" key="1">
    <source>
        <dbReference type="SAM" id="Phobius"/>
    </source>
</evidence>
<proteinExistence type="predicted"/>
<dbReference type="Proteomes" id="UP000639338">
    <property type="component" value="Unassembled WGS sequence"/>
</dbReference>
<evidence type="ECO:0000313" key="3">
    <source>
        <dbReference type="Proteomes" id="UP000639338"/>
    </source>
</evidence>
<sequence length="177" mass="20345">MDEIRDCIECINYHWIAMVLTGLYTHLRQICIIGFCFADESASPFNPTWSSLIFMFSVLSLLGEYSPWPDSLKKPPIFIIYIYEMIIAALVQNLATRAIWIPLVNSIICLNMKSGEILMWFNSYVGLDNYSPIGQAAHYMIKEDAVDHMSLCMSILSLVWMLDATESLEEITELWNK</sequence>
<keyword evidence="1" id="KW-0812">Transmembrane</keyword>
<dbReference type="OrthoDB" id="7658983at2759"/>
<accession>A0A834Y752</accession>
<dbReference type="AlphaFoldDB" id="A0A834Y752"/>
<feature type="transmembrane region" description="Helical" evidence="1">
    <location>
        <begin position="78"/>
        <end position="100"/>
    </location>
</feature>
<feature type="transmembrane region" description="Helical" evidence="1">
    <location>
        <begin position="49"/>
        <end position="66"/>
    </location>
</feature>